<proteinExistence type="inferred from homology"/>
<comment type="caution">
    <text evidence="13">The sequence shown here is derived from an EMBL/GenBank/DDBJ whole genome shotgun (WGS) entry which is preliminary data.</text>
</comment>
<keyword evidence="4 11" id="KW-0812">Transmembrane</keyword>
<dbReference type="PROSITE" id="PS50255">
    <property type="entry name" value="CYTOCHROME_B5_2"/>
    <property type="match status" value="1"/>
</dbReference>
<keyword evidence="6 11" id="KW-1133">Transmembrane helix</keyword>
<feature type="transmembrane region" description="Helical" evidence="11">
    <location>
        <begin position="176"/>
        <end position="198"/>
    </location>
</feature>
<dbReference type="PANTHER" id="PTHR19353">
    <property type="entry name" value="FATTY ACID DESATURASE 2"/>
    <property type="match status" value="1"/>
</dbReference>
<dbReference type="Pfam" id="PF00173">
    <property type="entry name" value="Cyt-b5"/>
    <property type="match status" value="1"/>
</dbReference>
<feature type="transmembrane region" description="Helical" evidence="11">
    <location>
        <begin position="320"/>
        <end position="340"/>
    </location>
</feature>
<evidence type="ECO:0000256" key="11">
    <source>
        <dbReference type="SAM" id="Phobius"/>
    </source>
</evidence>
<comment type="subcellular location">
    <subcellularLocation>
        <location evidence="1">Membrane</location>
        <topology evidence="1">Multi-pass membrane protein</topology>
    </subcellularLocation>
</comment>
<evidence type="ECO:0000256" key="6">
    <source>
        <dbReference type="ARBA" id="ARBA00022989"/>
    </source>
</evidence>
<dbReference type="InterPro" id="IPR005804">
    <property type="entry name" value="FA_desaturase_dom"/>
</dbReference>
<dbReference type="Pfam" id="PF00487">
    <property type="entry name" value="FA_desaturase"/>
    <property type="match status" value="1"/>
</dbReference>
<dbReference type="GO" id="GO:0016020">
    <property type="term" value="C:membrane"/>
    <property type="evidence" value="ECO:0007669"/>
    <property type="project" value="UniProtKB-SubCell"/>
</dbReference>
<dbReference type="GO" id="GO:0046872">
    <property type="term" value="F:metal ion binding"/>
    <property type="evidence" value="ECO:0007669"/>
    <property type="project" value="UniProtKB-KW"/>
</dbReference>
<dbReference type="SUPFAM" id="SSF55856">
    <property type="entry name" value="Cytochrome b5-like heme/steroid binding domain"/>
    <property type="match status" value="1"/>
</dbReference>
<dbReference type="Gene3D" id="3.10.120.10">
    <property type="entry name" value="Cytochrome b5-like heme/steroid binding domain"/>
    <property type="match status" value="1"/>
</dbReference>
<feature type="transmembrane region" description="Helical" evidence="11">
    <location>
        <begin position="288"/>
        <end position="308"/>
    </location>
</feature>
<keyword evidence="9" id="KW-0443">Lipid metabolism</keyword>
<sequence length="471" mass="52738">MAPNVDSGSKDRGVSAVKEVVSGATANALSPAERVVTRKELAGHASRESVWIAVNGRVYDVTGFENVHPGGEIILTAAGQDATDVFAAFHTPATWKMMPQFLVGNLEEDALSAKPSKQLNGHSPHEYQADIRKMRAELVKLRAFDSNKFFYLFKFLSTSAICALSVVMALGMKDSMIVTALAAFTMALFWQQCGWLAHDFLHHQVFKNRVFNNLVGLVVGNVYQGFSVSWWKMKHNHHHAAPNVTSTAAGPDPDIDTVPVLLWSEKLIEGDSKEMEDLPMFLMKNQKIFYWPVLCVARISWLLQSLLFQRAPVWNFVGGNSWRAVEIVALLMHHGAYFYLLSLLKSWVHVALFLVVSQAMGGVLLGVVFTVGHNAMKVLSEEEMKSTDFVQMQVLTTRNIEPTAFNRWFSGGLSYQIEHHIWPQLPRHSLPKAREILTKFCSKYDIPYASQGLIEGNMEVWKMLSKLGESL</sequence>
<evidence type="ECO:0000313" key="13">
    <source>
        <dbReference type="EMBL" id="KAA8494431.1"/>
    </source>
</evidence>
<evidence type="ECO:0000256" key="3">
    <source>
        <dbReference type="ARBA" id="ARBA00022617"/>
    </source>
</evidence>
<evidence type="ECO:0000256" key="8">
    <source>
        <dbReference type="ARBA" id="ARBA00023004"/>
    </source>
</evidence>
<protein>
    <submittedName>
        <fullName evidence="13">Acyl-lipid (9-3)-desaturase</fullName>
    </submittedName>
</protein>
<keyword evidence="5" id="KW-0479">Metal-binding</keyword>
<comment type="similarity">
    <text evidence="2">Belongs to the fatty acid desaturase type 1 family.</text>
</comment>
<evidence type="ECO:0000256" key="4">
    <source>
        <dbReference type="ARBA" id="ARBA00022692"/>
    </source>
</evidence>
<feature type="transmembrane region" description="Helical" evidence="11">
    <location>
        <begin position="210"/>
        <end position="231"/>
    </location>
</feature>
<evidence type="ECO:0000259" key="12">
    <source>
        <dbReference type="PROSITE" id="PS50255"/>
    </source>
</evidence>
<dbReference type="InterPro" id="IPR012171">
    <property type="entry name" value="Fatty_acid_desaturase"/>
</dbReference>
<dbReference type="CDD" id="cd03506">
    <property type="entry name" value="Delta6-FADS-like"/>
    <property type="match status" value="1"/>
</dbReference>
<evidence type="ECO:0000256" key="2">
    <source>
        <dbReference type="ARBA" id="ARBA00009295"/>
    </source>
</evidence>
<feature type="transmembrane region" description="Helical" evidence="11">
    <location>
        <begin position="149"/>
        <end position="170"/>
    </location>
</feature>
<keyword evidence="14" id="KW-1185">Reference proteome</keyword>
<reference evidence="14" key="1">
    <citation type="journal article" date="2019" name="Nat. Commun.">
        <title>Expansion of phycobilisome linker gene families in mesophilic red algae.</title>
        <authorList>
            <person name="Lee J."/>
            <person name="Kim D."/>
            <person name="Bhattacharya D."/>
            <person name="Yoon H.S."/>
        </authorList>
    </citation>
    <scope>NUCLEOTIDE SEQUENCE [LARGE SCALE GENOMIC DNA]</scope>
    <source>
        <strain evidence="14">CCMP 1328</strain>
    </source>
</reference>
<dbReference type="EMBL" id="VRMN01000004">
    <property type="protein sequence ID" value="KAA8494431.1"/>
    <property type="molecule type" value="Genomic_DNA"/>
</dbReference>
<evidence type="ECO:0000256" key="9">
    <source>
        <dbReference type="ARBA" id="ARBA00023098"/>
    </source>
</evidence>
<evidence type="ECO:0000256" key="1">
    <source>
        <dbReference type="ARBA" id="ARBA00004141"/>
    </source>
</evidence>
<dbReference type="FunFam" id="3.10.120.10:FF:000007">
    <property type="entry name" value="Sulfite oxidase, mitochondrial"/>
    <property type="match status" value="1"/>
</dbReference>
<keyword evidence="10 11" id="KW-0472">Membrane</keyword>
<keyword evidence="3" id="KW-0349">Heme</keyword>
<keyword evidence="7" id="KW-0560">Oxidoreductase</keyword>
<dbReference type="Proteomes" id="UP000324585">
    <property type="component" value="Unassembled WGS sequence"/>
</dbReference>
<dbReference type="GO" id="GO:0016717">
    <property type="term" value="F:oxidoreductase activity, acting on paired donors, with oxidation of a pair of donors resulting in the reduction of molecular oxygen to two molecules of water"/>
    <property type="evidence" value="ECO:0007669"/>
    <property type="project" value="TreeGrafter"/>
</dbReference>
<organism evidence="13 14">
    <name type="scientific">Porphyridium purpureum</name>
    <name type="common">Red alga</name>
    <name type="synonym">Porphyridium cruentum</name>
    <dbReference type="NCBI Taxonomy" id="35688"/>
    <lineage>
        <taxon>Eukaryota</taxon>
        <taxon>Rhodophyta</taxon>
        <taxon>Bangiophyceae</taxon>
        <taxon>Porphyridiales</taxon>
        <taxon>Porphyridiaceae</taxon>
        <taxon>Porphyridium</taxon>
    </lineage>
</organism>
<gene>
    <name evidence="13" type="ORF">FVE85_2672</name>
</gene>
<evidence type="ECO:0000256" key="5">
    <source>
        <dbReference type="ARBA" id="ARBA00022723"/>
    </source>
</evidence>
<dbReference type="InterPro" id="IPR001199">
    <property type="entry name" value="Cyt_B5-like_heme/steroid-bd"/>
</dbReference>
<feature type="transmembrane region" description="Helical" evidence="11">
    <location>
        <begin position="346"/>
        <end position="371"/>
    </location>
</feature>
<dbReference type="OrthoDB" id="260091at2759"/>
<dbReference type="PANTHER" id="PTHR19353:SF88">
    <property type="entry name" value="DELTA(5) FATTY ACID DESATURASE FAT-4"/>
    <property type="match status" value="1"/>
</dbReference>
<dbReference type="OMA" id="QWWKNKH"/>
<evidence type="ECO:0000256" key="7">
    <source>
        <dbReference type="ARBA" id="ARBA00023002"/>
    </source>
</evidence>
<keyword evidence="8" id="KW-0408">Iron</keyword>
<accession>A0A5J4YSF5</accession>
<evidence type="ECO:0000256" key="10">
    <source>
        <dbReference type="ARBA" id="ARBA00023136"/>
    </source>
</evidence>
<evidence type="ECO:0000313" key="14">
    <source>
        <dbReference type="Proteomes" id="UP000324585"/>
    </source>
</evidence>
<dbReference type="PIRSF" id="PIRSF015921">
    <property type="entry name" value="FA_sphinglp_des"/>
    <property type="match status" value="1"/>
</dbReference>
<feature type="domain" description="Cytochrome b5 heme-binding" evidence="12">
    <location>
        <begin position="33"/>
        <end position="107"/>
    </location>
</feature>
<dbReference type="SMART" id="SM01117">
    <property type="entry name" value="Cyt-b5"/>
    <property type="match status" value="1"/>
</dbReference>
<dbReference type="GO" id="GO:0006629">
    <property type="term" value="P:lipid metabolic process"/>
    <property type="evidence" value="ECO:0007669"/>
    <property type="project" value="UniProtKB-KW"/>
</dbReference>
<name>A0A5J4YSF5_PORPP</name>
<dbReference type="AlphaFoldDB" id="A0A5J4YSF5"/>
<dbReference type="InterPro" id="IPR036400">
    <property type="entry name" value="Cyt_B5-like_heme/steroid_sf"/>
</dbReference>